<name>A0A6P6RR38_9EIME</name>
<dbReference type="GO" id="GO:0003723">
    <property type="term" value="F:RNA binding"/>
    <property type="evidence" value="ECO:0007669"/>
    <property type="project" value="UniProtKB-UniRule"/>
</dbReference>
<feature type="domain" description="RRM" evidence="4">
    <location>
        <begin position="41"/>
        <end position="119"/>
    </location>
</feature>
<feature type="region of interest" description="Disordered" evidence="3">
    <location>
        <begin position="151"/>
        <end position="183"/>
    </location>
</feature>
<feature type="compositionally biased region" description="Low complexity" evidence="3">
    <location>
        <begin position="154"/>
        <end position="164"/>
    </location>
</feature>
<evidence type="ECO:0000256" key="2">
    <source>
        <dbReference type="PROSITE-ProRule" id="PRU00176"/>
    </source>
</evidence>
<dbReference type="PANTHER" id="PTHR45880">
    <property type="entry name" value="RNA-BINDING MOTIF PROTEIN, X-LINKED 2"/>
    <property type="match status" value="1"/>
</dbReference>
<dbReference type="GO" id="GO:0000398">
    <property type="term" value="P:mRNA splicing, via spliceosome"/>
    <property type="evidence" value="ECO:0007669"/>
    <property type="project" value="InterPro"/>
</dbReference>
<reference evidence="6" key="1">
    <citation type="submission" date="2025-08" db="UniProtKB">
        <authorList>
            <consortium name="RefSeq"/>
        </authorList>
    </citation>
    <scope>IDENTIFICATION</scope>
</reference>
<dbReference type="InterPro" id="IPR000504">
    <property type="entry name" value="RRM_dom"/>
</dbReference>
<dbReference type="Proteomes" id="UP000515125">
    <property type="component" value="Unplaced"/>
</dbReference>
<dbReference type="Pfam" id="PF00076">
    <property type="entry name" value="RRM_1"/>
    <property type="match status" value="1"/>
</dbReference>
<evidence type="ECO:0000313" key="5">
    <source>
        <dbReference type="Proteomes" id="UP000515125"/>
    </source>
</evidence>
<organism evidence="5 6">
    <name type="scientific">Cyclospora cayetanensis</name>
    <dbReference type="NCBI Taxonomy" id="88456"/>
    <lineage>
        <taxon>Eukaryota</taxon>
        <taxon>Sar</taxon>
        <taxon>Alveolata</taxon>
        <taxon>Apicomplexa</taxon>
        <taxon>Conoidasida</taxon>
        <taxon>Coccidia</taxon>
        <taxon>Eucoccidiorida</taxon>
        <taxon>Eimeriorina</taxon>
        <taxon>Eimeriidae</taxon>
        <taxon>Cyclospora</taxon>
    </lineage>
</organism>
<accession>A0A6P6RR38</accession>
<dbReference type="GO" id="GO:0005686">
    <property type="term" value="C:U2 snRNP"/>
    <property type="evidence" value="ECO:0007669"/>
    <property type="project" value="TreeGrafter"/>
</dbReference>
<dbReference type="OrthoDB" id="2573941at2759"/>
<sequence length="346" mass="39218">MSLNVTGAFSNINAVQRLNAEELRLGISGEASWHHQYKDSCYIYIGGLDPRLTEGDVAIVFSQWGEPIDVVLIRDQKTGVPRGFGFLGYEDQRSTILAVDNANGMKLLQRTLRVDHCKDFRPPNADKEGCEYQPTGAEGAGIDKYLVTKREQQLSKSRQQQQRLQEQRKQQAMARAAEGGKDVDEMWAEEFELMLSKMNEQADAEVSELMQEDRRLKKKLKKEKKRLKKQIKKHQRTTSKRPPERQETEIPETSVLDETKKRAATEGWRGKGTGAKVEAETEAESGDSRNAVFRSTACSYTGGPWEPSPCAARLSPQRLKKSKKHGFQETWNSRRIGWCKAARSAE</sequence>
<evidence type="ECO:0000256" key="3">
    <source>
        <dbReference type="SAM" id="MobiDB-lite"/>
    </source>
</evidence>
<dbReference type="PANTHER" id="PTHR45880:SF1">
    <property type="entry name" value="RNA-BINDING MOTIF PROTEIN, X-LINKED 2"/>
    <property type="match status" value="1"/>
</dbReference>
<dbReference type="InterPro" id="IPR012677">
    <property type="entry name" value="Nucleotide-bd_a/b_plait_sf"/>
</dbReference>
<feature type="region of interest" description="Disordered" evidence="3">
    <location>
        <begin position="206"/>
        <end position="292"/>
    </location>
</feature>
<dbReference type="GeneID" id="34619439"/>
<proteinExistence type="predicted"/>
<dbReference type="SUPFAM" id="SSF54928">
    <property type="entry name" value="RNA-binding domain, RBD"/>
    <property type="match status" value="1"/>
</dbReference>
<dbReference type="AlphaFoldDB" id="A0A6P6RR38"/>
<dbReference type="InterPro" id="IPR035979">
    <property type="entry name" value="RBD_domain_sf"/>
</dbReference>
<evidence type="ECO:0000259" key="4">
    <source>
        <dbReference type="PROSITE" id="PS50102"/>
    </source>
</evidence>
<dbReference type="InterPro" id="IPR051847">
    <property type="entry name" value="RNA_proc/Spliceosome_comp"/>
</dbReference>
<dbReference type="InterPro" id="IPR045844">
    <property type="entry name" value="RRM_Ist3-like"/>
</dbReference>
<dbReference type="GO" id="GO:0071011">
    <property type="term" value="C:precatalytic spliceosome"/>
    <property type="evidence" value="ECO:0007669"/>
    <property type="project" value="TreeGrafter"/>
</dbReference>
<keyword evidence="1 2" id="KW-0694">RNA-binding</keyword>
<protein>
    <submittedName>
        <fullName evidence="6">RNA-binding motif protein, X-linked 2</fullName>
    </submittedName>
</protein>
<feature type="compositionally biased region" description="Basic residues" evidence="3">
    <location>
        <begin position="216"/>
        <end position="239"/>
    </location>
</feature>
<gene>
    <name evidence="6" type="primary">LOC34619439</name>
</gene>
<evidence type="ECO:0000313" key="6">
    <source>
        <dbReference type="RefSeq" id="XP_026190256.1"/>
    </source>
</evidence>
<dbReference type="CDD" id="cd12411">
    <property type="entry name" value="RRM_ist3_like"/>
    <property type="match status" value="1"/>
</dbReference>
<dbReference type="GO" id="GO:0071013">
    <property type="term" value="C:catalytic step 2 spliceosome"/>
    <property type="evidence" value="ECO:0007669"/>
    <property type="project" value="TreeGrafter"/>
</dbReference>
<evidence type="ECO:0000256" key="1">
    <source>
        <dbReference type="ARBA" id="ARBA00022884"/>
    </source>
</evidence>
<dbReference type="PROSITE" id="PS50102">
    <property type="entry name" value="RRM"/>
    <property type="match status" value="1"/>
</dbReference>
<dbReference type="Gene3D" id="3.30.70.330">
    <property type="match status" value="1"/>
</dbReference>
<keyword evidence="5" id="KW-1185">Reference proteome</keyword>
<dbReference type="RefSeq" id="XP_026190256.1">
    <property type="nucleotide sequence ID" value="XM_026334471.1"/>
</dbReference>
<dbReference type="SMART" id="SM00360">
    <property type="entry name" value="RRM"/>
    <property type="match status" value="1"/>
</dbReference>